<feature type="compositionally biased region" description="Low complexity" evidence="7">
    <location>
        <begin position="438"/>
        <end position="451"/>
    </location>
</feature>
<dbReference type="GO" id="GO:0005634">
    <property type="term" value="C:nucleus"/>
    <property type="evidence" value="ECO:0007669"/>
    <property type="project" value="TreeGrafter"/>
</dbReference>
<dbReference type="PROSITE" id="PS50113">
    <property type="entry name" value="PAC"/>
    <property type="match status" value="1"/>
</dbReference>
<feature type="region of interest" description="Disordered" evidence="7">
    <location>
        <begin position="24"/>
        <end position="47"/>
    </location>
</feature>
<feature type="compositionally biased region" description="Basic and acidic residues" evidence="7">
    <location>
        <begin position="147"/>
        <end position="159"/>
    </location>
</feature>
<evidence type="ECO:0000313" key="10">
    <source>
        <dbReference type="EMBL" id="AML77435.1"/>
    </source>
</evidence>
<feature type="compositionally biased region" description="Low complexity" evidence="7">
    <location>
        <begin position="229"/>
        <end position="249"/>
    </location>
</feature>
<evidence type="ECO:0000256" key="5">
    <source>
        <dbReference type="ARBA" id="ARBA00022991"/>
    </source>
</evidence>
<evidence type="ECO:0000256" key="2">
    <source>
        <dbReference type="ARBA" id="ARBA00022606"/>
    </source>
</evidence>
<dbReference type="CDD" id="cd00130">
    <property type="entry name" value="PAS"/>
    <property type="match status" value="1"/>
</dbReference>
<keyword evidence="5" id="KW-0157">Chromophore</keyword>
<reference evidence="10" key="1">
    <citation type="journal article" date="2016" name="Proc. Natl. Acad. Sci. U.S.A.">
        <title>Functional and topological diversity of LOV domain photoreceptors.</title>
        <authorList>
            <person name="Glantz S.T."/>
            <person name="Carpenter E.J."/>
            <person name="Melkonian M."/>
            <person name="Gardner K.H."/>
            <person name="Boyden E.S."/>
            <person name="Wong G.K."/>
            <person name="Chow B.Y."/>
        </authorList>
    </citation>
    <scope>NUCLEOTIDE SEQUENCE</scope>
    <source>
        <strain evidence="10">IRBN_2168162</strain>
    </source>
</reference>
<feature type="compositionally biased region" description="Low complexity" evidence="7">
    <location>
        <begin position="542"/>
        <end position="572"/>
    </location>
</feature>
<dbReference type="GO" id="GO:0009637">
    <property type="term" value="P:response to blue light"/>
    <property type="evidence" value="ECO:0007669"/>
    <property type="project" value="UniProtKB-ARBA"/>
</dbReference>
<dbReference type="InterPro" id="IPR001610">
    <property type="entry name" value="PAC"/>
</dbReference>
<dbReference type="EMBL" id="KU699496">
    <property type="protein sequence ID" value="AML77435.1"/>
    <property type="molecule type" value="mRNA"/>
</dbReference>
<evidence type="ECO:0000256" key="4">
    <source>
        <dbReference type="ARBA" id="ARBA00022643"/>
    </source>
</evidence>
<keyword evidence="4" id="KW-0288">FMN</keyword>
<dbReference type="InterPro" id="IPR000014">
    <property type="entry name" value="PAS"/>
</dbReference>
<evidence type="ECO:0000256" key="7">
    <source>
        <dbReference type="SAM" id="MobiDB-lite"/>
    </source>
</evidence>
<evidence type="ECO:0000256" key="6">
    <source>
        <dbReference type="ARBA" id="ARBA00023170"/>
    </source>
</evidence>
<evidence type="ECO:0000259" key="8">
    <source>
        <dbReference type="PROSITE" id="PS50112"/>
    </source>
</evidence>
<sequence length="771" mass="84453">MGKPFMSSQLELARNRQRDSLDIFGQTSLLQQQHRAPGSQTNVPLFSRLPGSAWDDALKEAERLLEGSNIPSGRPSNAKRSEQRSDKGPAAAVENPKNNKSTDNDAGVIAGLQQQQGSFLNDIVGHLEAAEKNPKIAAKQWASVSEESFRMEDHVDQQEQHQQAQRQQLTHYQRQRHESSDGYDSRRSRKSDDSVATTRSEVSEDYMQERASQWGYGVVLKSSSKESTPRTSGASSTGRSRAGSSSSQALPVVSRDVKDALSSFMLAFLVCDYADPEMPILYCSSGFTTMTGYSTDDIVGKNCRFLQGPDTDRTEIAKLKEALKKGSIYTGTLLNYKKDGTPFWNLLTLSPIKDDDGKVIKYIGMQAEQHSKEAQPRNSKGQKSPAVRAVPGPSKLSTSSQDGYEKQKRMSEEAGPSQRRNSAGSASTPRPPLVPQKASPAATAAATLPSSADRRNSGPELRYGEDLTRRMSQRYSLTSNPTRSTRNSTVDEFRQAHRSRSSLLTNSSVTSSVEELPQPQHRKEASAAAFQLREMVLNRGNSSSSFEGPGTSSKRDSQSSAQSSASSEASKYSSKKEKSTNRLTARILRLFRKDSKVSSRRLEDVARGKEIVDLSASDDERDDFNDISARSSEGRHHSSVGSYSTTTSQARLEAPVDDLAERLARMTMNVNGGGLQMSSTKPAFDGSKQQFCFVESSLSPAYDRGKQQFSSSSASSSSGYDMDKQQFCIVEPPSSSAYDGNKQQFCIVEPSAPSPPALDASKRKQFCIVHT</sequence>
<feature type="region of interest" description="Disordered" evidence="7">
    <location>
        <begin position="147"/>
        <end position="206"/>
    </location>
</feature>
<feature type="domain" description="PAS" evidence="8">
    <location>
        <begin position="275"/>
        <end position="326"/>
    </location>
</feature>
<dbReference type="PANTHER" id="PTHR47429">
    <property type="entry name" value="PROTEIN TWIN LOV 1"/>
    <property type="match status" value="1"/>
</dbReference>
<accession>A0A126WXY6</accession>
<feature type="compositionally biased region" description="Polar residues" evidence="7">
    <location>
        <begin position="639"/>
        <end position="649"/>
    </location>
</feature>
<feature type="compositionally biased region" description="Low complexity" evidence="7">
    <location>
        <begin position="160"/>
        <end position="172"/>
    </location>
</feature>
<feature type="region of interest" description="Disordered" evidence="7">
    <location>
        <begin position="540"/>
        <end position="579"/>
    </location>
</feature>
<feature type="compositionally biased region" description="Basic and acidic residues" evidence="7">
    <location>
        <begin position="175"/>
        <end position="193"/>
    </location>
</feature>
<evidence type="ECO:0000256" key="1">
    <source>
        <dbReference type="ARBA" id="ARBA00022543"/>
    </source>
</evidence>
<proteinExistence type="evidence at transcript level"/>
<feature type="compositionally biased region" description="Basic and acidic residues" evidence="7">
    <location>
        <begin position="403"/>
        <end position="412"/>
    </location>
</feature>
<organism evidence="10">
    <name type="scientific">Scapania nemorea</name>
    <name type="common">Grove earwort</name>
    <dbReference type="NCBI Taxonomy" id="41848"/>
    <lineage>
        <taxon>Eukaryota</taxon>
        <taxon>Viridiplantae</taxon>
        <taxon>Streptophyta</taxon>
        <taxon>Embryophyta</taxon>
        <taxon>Marchantiophyta</taxon>
        <taxon>Jungermanniopsida</taxon>
        <taxon>Jungermanniidae</taxon>
        <taxon>Jungermanniales</taxon>
        <taxon>Cephaloziineae</taxon>
        <taxon>Scapaniaceae</taxon>
        <taxon>Scapania</taxon>
    </lineage>
</organism>
<protein>
    <submittedName>
        <fullName evidence="10">Putative LOV domain-containing protein</fullName>
    </submittedName>
</protein>
<dbReference type="InterPro" id="IPR000700">
    <property type="entry name" value="PAS-assoc_C"/>
</dbReference>
<dbReference type="GO" id="GO:0009881">
    <property type="term" value="F:photoreceptor activity"/>
    <property type="evidence" value="ECO:0007669"/>
    <property type="project" value="UniProtKB-KW"/>
</dbReference>
<feature type="domain" description="PAC" evidence="9">
    <location>
        <begin position="327"/>
        <end position="381"/>
    </location>
</feature>
<feature type="region of interest" description="Disordered" evidence="7">
    <location>
        <begin position="620"/>
        <end position="649"/>
    </location>
</feature>
<feature type="compositionally biased region" description="Basic and acidic residues" evidence="7">
    <location>
        <begin position="452"/>
        <end position="469"/>
    </location>
</feature>
<evidence type="ECO:0000259" key="9">
    <source>
        <dbReference type="PROSITE" id="PS50113"/>
    </source>
</evidence>
<dbReference type="PANTHER" id="PTHR47429:SF8">
    <property type="entry name" value="PHOTOTROPIN-1-LIKE"/>
    <property type="match status" value="1"/>
</dbReference>
<dbReference type="SMART" id="SM00086">
    <property type="entry name" value="PAC"/>
    <property type="match status" value="1"/>
</dbReference>
<feature type="compositionally biased region" description="Polar residues" evidence="7">
    <location>
        <begin position="25"/>
        <end position="44"/>
    </location>
</feature>
<dbReference type="Gene3D" id="3.30.450.20">
    <property type="entry name" value="PAS domain"/>
    <property type="match status" value="1"/>
</dbReference>
<dbReference type="Pfam" id="PF13426">
    <property type="entry name" value="PAS_9"/>
    <property type="match status" value="1"/>
</dbReference>
<dbReference type="InterPro" id="IPR035965">
    <property type="entry name" value="PAS-like_dom_sf"/>
</dbReference>
<dbReference type="NCBIfam" id="TIGR00229">
    <property type="entry name" value="sensory_box"/>
    <property type="match status" value="1"/>
</dbReference>
<evidence type="ECO:0000256" key="3">
    <source>
        <dbReference type="ARBA" id="ARBA00022630"/>
    </source>
</evidence>
<dbReference type="SUPFAM" id="SSF55785">
    <property type="entry name" value="PYP-like sensor domain (PAS domain)"/>
    <property type="match status" value="1"/>
</dbReference>
<keyword evidence="3" id="KW-0285">Flavoprotein</keyword>
<feature type="compositionally biased region" description="Polar residues" evidence="7">
    <location>
        <begin position="418"/>
        <end position="428"/>
    </location>
</feature>
<feature type="region of interest" description="Disordered" evidence="7">
    <location>
        <begin position="64"/>
        <end position="105"/>
    </location>
</feature>
<feature type="region of interest" description="Disordered" evidence="7">
    <location>
        <begin position="221"/>
        <end position="251"/>
    </location>
</feature>
<keyword evidence="2" id="KW-0716">Sensory transduction</keyword>
<feature type="compositionally biased region" description="Low complexity" evidence="7">
    <location>
        <begin position="501"/>
        <end position="513"/>
    </location>
</feature>
<dbReference type="AlphaFoldDB" id="A0A126WXY6"/>
<dbReference type="PROSITE" id="PS50112">
    <property type="entry name" value="PAS"/>
    <property type="match status" value="1"/>
</dbReference>
<feature type="compositionally biased region" description="Low complexity" evidence="7">
    <location>
        <begin position="476"/>
        <end position="488"/>
    </location>
</feature>
<feature type="region of interest" description="Disordered" evidence="7">
    <location>
        <begin position="368"/>
        <end position="526"/>
    </location>
</feature>
<keyword evidence="1" id="KW-0600">Photoreceptor protein</keyword>
<keyword evidence="6" id="KW-0675">Receptor</keyword>
<name>A0A126WXY6_SCANE</name>